<sequence>MTQSLADYVPRIEDLGKELGLRYHPVEFELVPPSFMMEVAVYGLPVRMPHWSFGVRWIYQMVQHKMGNSKIFEVVFPGNPNRAYLVNSNGIHENSLVVAHVLGHADFSHNNLLFVNSQREAGYHIVEQAAAHAHRIEQAIEEVGAKRVEEVLDAALALEQHIDTRSPINRPHFPTTVQKPRKPEADEPAFMGRFQQLPGQGGEAEKTSEAPQRAKIPPQPEADLLWFIAHYGPDMEDWERDIFLAVREESYYFQPVFNCQIMNEGWACYWHARILREADFLPDELYLDAMKTHSDVVRPYAAEKQVALAVNPYHLGFHIWTKLIQERGVEAARRIMEEEDDFGFVRNYLDPELARDLDLFVYQAGRDGEVRVKESNIDQLYEAILAPKYNFGAPRVFVDAIKSDGSLVLVHDHSTDGRGLEPNHARHVLGYIHRVWRRPVCINTVDMKGEAQTLQVGRAA</sequence>
<dbReference type="PANTHER" id="PTHR30029">
    <property type="entry name" value="STAGE V SPORULATION PROTEIN R"/>
    <property type="match status" value="1"/>
</dbReference>
<organism evidence="3 4">
    <name type="scientific">Alkalilimnicola ehrlichii</name>
    <dbReference type="NCBI Taxonomy" id="351052"/>
    <lineage>
        <taxon>Bacteria</taxon>
        <taxon>Pseudomonadati</taxon>
        <taxon>Pseudomonadota</taxon>
        <taxon>Gammaproteobacteria</taxon>
        <taxon>Chromatiales</taxon>
        <taxon>Ectothiorhodospiraceae</taxon>
        <taxon>Alkalilimnicola</taxon>
    </lineage>
</organism>
<dbReference type="OrthoDB" id="9784270at2"/>
<reference evidence="4" key="1">
    <citation type="submission" date="2017-05" db="EMBL/GenBank/DDBJ databases">
        <authorList>
            <person name="Sharma S."/>
            <person name="Sidhu C."/>
            <person name="Pinnaka A.K."/>
        </authorList>
    </citation>
    <scope>NUCLEOTIDE SEQUENCE [LARGE SCALE GENOMIC DNA]</scope>
    <source>
        <strain evidence="4">AK93</strain>
    </source>
</reference>
<evidence type="ECO:0000313" key="3">
    <source>
        <dbReference type="EMBL" id="RFA32040.1"/>
    </source>
</evidence>
<evidence type="ECO:0000313" key="4">
    <source>
        <dbReference type="Proteomes" id="UP000256763"/>
    </source>
</evidence>
<dbReference type="RefSeq" id="WP_116303962.1">
    <property type="nucleotide sequence ID" value="NZ_NFZV01000035.1"/>
</dbReference>
<proteinExistence type="predicted"/>
<gene>
    <name evidence="3" type="ORF">CAL65_20590</name>
</gene>
<feature type="region of interest" description="Disordered" evidence="1">
    <location>
        <begin position="195"/>
        <end position="215"/>
    </location>
</feature>
<dbReference type="Pfam" id="PF04293">
    <property type="entry name" value="SpoVR"/>
    <property type="match status" value="1"/>
</dbReference>
<dbReference type="InterPro" id="IPR056174">
    <property type="entry name" value="SpoVR_N"/>
</dbReference>
<dbReference type="Proteomes" id="UP000256763">
    <property type="component" value="Unassembled WGS sequence"/>
</dbReference>
<dbReference type="AlphaFoldDB" id="A0A3E0WGG1"/>
<feature type="domain" description="SpoVR protein-like N-terminal" evidence="2">
    <location>
        <begin position="3"/>
        <end position="384"/>
    </location>
</feature>
<keyword evidence="4" id="KW-1185">Reference proteome</keyword>
<accession>A0A3E0WGG1</accession>
<dbReference type="EMBL" id="NFZW01000035">
    <property type="protein sequence ID" value="RFA32040.1"/>
    <property type="molecule type" value="Genomic_DNA"/>
</dbReference>
<protein>
    <submittedName>
        <fullName evidence="3">Stage V sporulation protein R</fullName>
    </submittedName>
</protein>
<dbReference type="InterPro" id="IPR007390">
    <property type="entry name" value="Spore_V_R"/>
</dbReference>
<dbReference type="PANTHER" id="PTHR30029:SF2">
    <property type="entry name" value="STAGE V SPORULATION PROTEIN R"/>
    <property type="match status" value="1"/>
</dbReference>
<name>A0A3E0WGG1_9GAMM</name>
<comment type="caution">
    <text evidence="3">The sequence shown here is derived from an EMBL/GenBank/DDBJ whole genome shotgun (WGS) entry which is preliminary data.</text>
</comment>
<evidence type="ECO:0000259" key="2">
    <source>
        <dbReference type="Pfam" id="PF04293"/>
    </source>
</evidence>
<evidence type="ECO:0000256" key="1">
    <source>
        <dbReference type="SAM" id="MobiDB-lite"/>
    </source>
</evidence>